<dbReference type="Proteomes" id="UP000604825">
    <property type="component" value="Unassembled WGS sequence"/>
</dbReference>
<accession>A0A811PER8</accession>
<keyword evidence="2" id="KW-1185">Reference proteome</keyword>
<comment type="caution">
    <text evidence="1">The sequence shown here is derived from an EMBL/GenBank/DDBJ whole genome shotgun (WGS) entry which is preliminary data.</text>
</comment>
<sequence>MAETKHSYLAVIDYEQVAVKLSALASSLKPQGRVYYFVVNALCRLLFHRKHPKNSYKHYFFSKVGDYFIGNHGPNDSKEKELYDNVVKYFKGAGHARSLAYNQYIPNLTTIWSEVVQIDFGFHGYEVIYADVPQQTKNFSNDSGIFAMKNLELWELNVYLMDKFLEADIGHLRIKYVNDMIFNEYNSSDDGRSKVMKYDAELPMVEVHPQRWNSYQEQQPV</sequence>
<dbReference type="Gene3D" id="3.40.395.10">
    <property type="entry name" value="Adenoviral Proteinase, Chain A"/>
    <property type="match status" value="1"/>
</dbReference>
<dbReference type="AlphaFoldDB" id="A0A811PER8"/>
<reference evidence="1" key="1">
    <citation type="submission" date="2020-10" db="EMBL/GenBank/DDBJ databases">
        <authorList>
            <person name="Han B."/>
            <person name="Lu T."/>
            <person name="Zhao Q."/>
            <person name="Huang X."/>
            <person name="Zhao Y."/>
        </authorList>
    </citation>
    <scope>NUCLEOTIDE SEQUENCE</scope>
</reference>
<protein>
    <submittedName>
        <fullName evidence="1">Uncharacterized protein</fullName>
    </submittedName>
</protein>
<dbReference type="SUPFAM" id="SSF54001">
    <property type="entry name" value="Cysteine proteinases"/>
    <property type="match status" value="1"/>
</dbReference>
<dbReference type="InterPro" id="IPR038765">
    <property type="entry name" value="Papain-like_cys_pep_sf"/>
</dbReference>
<name>A0A811PER8_9POAL</name>
<organism evidence="1 2">
    <name type="scientific">Miscanthus lutarioriparius</name>
    <dbReference type="NCBI Taxonomy" id="422564"/>
    <lineage>
        <taxon>Eukaryota</taxon>
        <taxon>Viridiplantae</taxon>
        <taxon>Streptophyta</taxon>
        <taxon>Embryophyta</taxon>
        <taxon>Tracheophyta</taxon>
        <taxon>Spermatophyta</taxon>
        <taxon>Magnoliopsida</taxon>
        <taxon>Liliopsida</taxon>
        <taxon>Poales</taxon>
        <taxon>Poaceae</taxon>
        <taxon>PACMAD clade</taxon>
        <taxon>Panicoideae</taxon>
        <taxon>Andropogonodae</taxon>
        <taxon>Andropogoneae</taxon>
        <taxon>Saccharinae</taxon>
        <taxon>Miscanthus</taxon>
    </lineage>
</organism>
<proteinExistence type="predicted"/>
<gene>
    <name evidence="1" type="ORF">NCGR_LOCUS26307</name>
</gene>
<dbReference type="OrthoDB" id="696486at2759"/>
<dbReference type="EMBL" id="CAJGYO010000006">
    <property type="protein sequence ID" value="CAD6239331.1"/>
    <property type="molecule type" value="Genomic_DNA"/>
</dbReference>
<evidence type="ECO:0000313" key="1">
    <source>
        <dbReference type="EMBL" id="CAD6239331.1"/>
    </source>
</evidence>
<evidence type="ECO:0000313" key="2">
    <source>
        <dbReference type="Proteomes" id="UP000604825"/>
    </source>
</evidence>